<proteinExistence type="inferred from homology"/>
<gene>
    <name evidence="1" type="primary">mptE</name>
    <name evidence="3" type="ORF">ABNG04_16650</name>
</gene>
<dbReference type="GO" id="GO:0046654">
    <property type="term" value="P:tetrahydrofolate biosynthetic process"/>
    <property type="evidence" value="ECO:0007669"/>
    <property type="project" value="UniProtKB-UniRule"/>
</dbReference>
<protein>
    <recommendedName>
        <fullName evidence="1">6-hydroxymethyl-7,8-dihydropterin pyrophosphokinase</fullName>
        <shortName evidence="1">HPPK</shortName>
        <ecNumber evidence="1">2.7.6.3</ecNumber>
    </recommendedName>
    <alternativeName>
        <fullName evidence="1">2-amino-4-hydroxy-6-hydroxymethyldihydropteridine pyrophosphokinase</fullName>
    </alternativeName>
    <alternativeName>
        <fullName evidence="1">6-hydroxymethyl-7,8-dihydropterin diphosphokinase</fullName>
        <shortName evidence="1">6-HMPDK</shortName>
    </alternativeName>
    <alternativeName>
        <fullName evidence="1">7,8-dihydro-6-hydroxymethylpterin diphosphokinase</fullName>
    </alternativeName>
    <alternativeName>
        <fullName evidence="1">7,8-dihydro-6-hydroxymethylpterin pyrophosphokinase</fullName>
        <shortName evidence="1">PPPK</shortName>
    </alternativeName>
</protein>
<name>A0ABD5MCV8_9EURY</name>
<dbReference type="GO" id="GO:0003848">
    <property type="term" value="F:2-amino-4-hydroxy-6-hydroxymethyldihydropteridine diphosphokinase activity"/>
    <property type="evidence" value="ECO:0007669"/>
    <property type="project" value="UniProtKB-UniRule"/>
</dbReference>
<dbReference type="RefSeq" id="WP_371163583.1">
    <property type="nucleotide sequence ID" value="NZ_JBEDNX010000011.1"/>
</dbReference>
<dbReference type="PANTHER" id="PTHR39648:SF1">
    <property type="entry name" value="6-HYDROXYMETHYL-7,8-DIHYDROPTERIN PYROPHOSPHOKINASE"/>
    <property type="match status" value="1"/>
</dbReference>
<comment type="cofactor">
    <cofactor evidence="1">
        <name>Mg(2+)</name>
        <dbReference type="ChEBI" id="CHEBI:18420"/>
    </cofactor>
</comment>
<keyword evidence="1" id="KW-0289">Folate biosynthesis</keyword>
<comment type="caution">
    <text evidence="3">The sequence shown here is derived from an EMBL/GenBank/DDBJ whole genome shotgun (WGS) entry which is preliminary data.</text>
</comment>
<dbReference type="GO" id="GO:0000287">
    <property type="term" value="F:magnesium ion binding"/>
    <property type="evidence" value="ECO:0007669"/>
    <property type="project" value="UniProtKB-UniRule"/>
</dbReference>
<dbReference type="EC" id="2.7.6.3" evidence="1"/>
<feature type="domain" description="6-hydroxymethylpterin diphosphokinase MptE-like" evidence="2">
    <location>
        <begin position="46"/>
        <end position="182"/>
    </location>
</feature>
<dbReference type="InterPro" id="IPR027510">
    <property type="entry name" value="HMPDK_MptE"/>
</dbReference>
<keyword evidence="1" id="KW-0460">Magnesium</keyword>
<keyword evidence="1" id="KW-0067">ATP-binding</keyword>
<comment type="function">
    <text evidence="1">Catalyzes the transfer of diphosphate from ATP to 6-hydroxymethyl-7,8-dihydropterin (6-HMD), leading to 6-hydroxymethyl-7,8-dihydropterin diphosphate (6-HMDP).</text>
</comment>
<sequence length="247" mass="26332">MNFDTFEPVYEAILDDFGFGRDADERVRDVAADLATPFPLDRFGDWEGKTVAVAGAAPSLADDAALARDADVVVAASTAADVLADRGVAVDCMVTDLDKNPETAAGLTREGTPVAAHAHGDNLSAVREWLPRFADEWTLPTTQAAPAGPVRNTGGFTDGDRAAFLADHVGAGELVFPGWEFDDPEVDPMKARKLDWAAHLLRWLERRRGERFAVLDGRREAADAALEEILGDDLVGESGPEGGSTDG</sequence>
<dbReference type="GO" id="GO:0016301">
    <property type="term" value="F:kinase activity"/>
    <property type="evidence" value="ECO:0007669"/>
    <property type="project" value="UniProtKB-KW"/>
</dbReference>
<dbReference type="HAMAP" id="MF_02131">
    <property type="entry name" value="HMPDK_arch"/>
    <property type="match status" value="1"/>
</dbReference>
<comment type="catalytic activity">
    <reaction evidence="1">
        <text>6-hydroxymethyl-7,8-dihydropterin + ATP = (7,8-dihydropterin-6-yl)methyl diphosphate + AMP + H(+)</text>
        <dbReference type="Rhea" id="RHEA:11412"/>
        <dbReference type="ChEBI" id="CHEBI:15378"/>
        <dbReference type="ChEBI" id="CHEBI:30616"/>
        <dbReference type="ChEBI" id="CHEBI:44841"/>
        <dbReference type="ChEBI" id="CHEBI:72950"/>
        <dbReference type="ChEBI" id="CHEBI:456215"/>
        <dbReference type="EC" id="2.7.6.3"/>
    </reaction>
</comment>
<comment type="similarity">
    <text evidence="1">Belongs to the archaeal 6-HMPDK family.</text>
</comment>
<evidence type="ECO:0000313" key="3">
    <source>
        <dbReference type="EMBL" id="MEZ3165470.1"/>
    </source>
</evidence>
<dbReference type="Proteomes" id="UP001567572">
    <property type="component" value="Unassembled WGS sequence"/>
</dbReference>
<reference evidence="3 4" key="1">
    <citation type="submission" date="2024-06" db="EMBL/GenBank/DDBJ databases">
        <title>Halorubrum miltondacostae sp. nov., a potential PHA producer isolated from an inland solar saltern in Rio Maior, Portugal.</title>
        <authorList>
            <person name="Albuquerque L."/>
            <person name="Viver T."/>
            <person name="Barroso C."/>
            <person name="Claudino R."/>
            <person name="Galvan M."/>
            <person name="Simoes G."/>
            <person name="Lobo Da Cunha A."/>
            <person name="Egas C."/>
        </authorList>
    </citation>
    <scope>NUCLEOTIDE SEQUENCE [LARGE SCALE GENOMIC DNA]</scope>
    <source>
        <strain evidence="3 4">RMP-11</strain>
    </source>
</reference>
<keyword evidence="4" id="KW-1185">Reference proteome</keyword>
<dbReference type="GO" id="GO:0005524">
    <property type="term" value="F:ATP binding"/>
    <property type="evidence" value="ECO:0007669"/>
    <property type="project" value="UniProtKB-UniRule"/>
</dbReference>
<keyword evidence="1" id="KW-0547">Nucleotide-binding</keyword>
<comment type="pathway">
    <text evidence="1">Cofactor biosynthesis; tetrahydrofolate biosynthesis; 2-amino-4-hydroxy-6-hydroxymethyl-7,8-dihydropteridine diphosphate from 7,8-dihydroneopterin triphosphate: step 4/4.</text>
</comment>
<dbReference type="GO" id="GO:0046656">
    <property type="term" value="P:folic acid biosynthetic process"/>
    <property type="evidence" value="ECO:0007669"/>
    <property type="project" value="UniProtKB-KW"/>
</dbReference>
<dbReference type="InterPro" id="IPR002826">
    <property type="entry name" value="MptE-like"/>
</dbReference>
<dbReference type="PANTHER" id="PTHR39648">
    <property type="entry name" value="6-HYDROXYMETHYL-7,8-DIHYDROPTERIN PYROPHOSPHOKINASE"/>
    <property type="match status" value="1"/>
</dbReference>
<accession>A0ABD5MCV8</accession>
<dbReference type="Pfam" id="PF01973">
    <property type="entry name" value="MptE-like"/>
    <property type="match status" value="1"/>
</dbReference>
<evidence type="ECO:0000256" key="1">
    <source>
        <dbReference type="HAMAP-Rule" id="MF_02131"/>
    </source>
</evidence>
<evidence type="ECO:0000313" key="4">
    <source>
        <dbReference type="Proteomes" id="UP001567572"/>
    </source>
</evidence>
<organism evidence="3 4">
    <name type="scientific">Halorubrum miltondacostae</name>
    <dbReference type="NCBI Taxonomy" id="3076378"/>
    <lineage>
        <taxon>Archaea</taxon>
        <taxon>Methanobacteriati</taxon>
        <taxon>Methanobacteriota</taxon>
        <taxon>Stenosarchaea group</taxon>
        <taxon>Halobacteria</taxon>
        <taxon>Halobacteriales</taxon>
        <taxon>Haloferacaceae</taxon>
        <taxon>Halorubrum</taxon>
    </lineage>
</organism>
<keyword evidence="1" id="KW-0808">Transferase</keyword>
<dbReference type="AlphaFoldDB" id="A0ABD5MCV8"/>
<evidence type="ECO:0000259" key="2">
    <source>
        <dbReference type="Pfam" id="PF01973"/>
    </source>
</evidence>
<dbReference type="EMBL" id="JBEDNY010000008">
    <property type="protein sequence ID" value="MEZ3165470.1"/>
    <property type="molecule type" value="Genomic_DNA"/>
</dbReference>
<keyword evidence="1" id="KW-0418">Kinase</keyword>